<dbReference type="Gene3D" id="1.10.10.60">
    <property type="entry name" value="Homeodomain-like"/>
    <property type="match status" value="1"/>
</dbReference>
<reference evidence="5" key="6">
    <citation type="submission" date="2011-05" db="EMBL/GenBank/DDBJ databases">
        <title>Complete sequence of Collimonas fungivorans Ter331.</title>
        <authorList>
            <person name="Leveau J.H."/>
        </authorList>
    </citation>
    <scope>NUCLEOTIDE SEQUENCE [LARGE SCALE GENOMIC DNA]</scope>
    <source>
        <strain evidence="5">Ter331</strain>
    </source>
</reference>
<gene>
    <name evidence="4" type="ordered locus">CFU_1954</name>
</gene>
<name>G0A8S2_COLFT</name>
<evidence type="ECO:0000313" key="4">
    <source>
        <dbReference type="EMBL" id="AEK61785.1"/>
    </source>
</evidence>
<dbReference type="GO" id="GO:0003700">
    <property type="term" value="F:DNA-binding transcription factor activity"/>
    <property type="evidence" value="ECO:0007669"/>
    <property type="project" value="InterPro"/>
</dbReference>
<evidence type="ECO:0000313" key="5">
    <source>
        <dbReference type="Proteomes" id="UP000008392"/>
    </source>
</evidence>
<dbReference type="AlphaFoldDB" id="G0A8S2"/>
<feature type="domain" description="HTH araC/xylS-type" evidence="3">
    <location>
        <begin position="225"/>
        <end position="323"/>
    </location>
</feature>
<dbReference type="InterPro" id="IPR009594">
    <property type="entry name" value="Tscrpt_reg_HTH_AraC_N"/>
</dbReference>
<evidence type="ECO:0000259" key="3">
    <source>
        <dbReference type="PROSITE" id="PS01124"/>
    </source>
</evidence>
<dbReference type="eggNOG" id="COG4977">
    <property type="taxonomic scope" value="Bacteria"/>
</dbReference>
<dbReference type="PANTHER" id="PTHR43436">
    <property type="entry name" value="ARAC-FAMILY TRANSCRIPTIONAL REGULATOR"/>
    <property type="match status" value="1"/>
</dbReference>
<dbReference type="STRING" id="1005048.CFU_1954"/>
<dbReference type="SUPFAM" id="SSF46689">
    <property type="entry name" value="Homeodomain-like"/>
    <property type="match status" value="2"/>
</dbReference>
<dbReference type="GO" id="GO:0043565">
    <property type="term" value="F:sequence-specific DNA binding"/>
    <property type="evidence" value="ECO:0007669"/>
    <property type="project" value="InterPro"/>
</dbReference>
<dbReference type="Pfam" id="PF12833">
    <property type="entry name" value="HTH_18"/>
    <property type="match status" value="1"/>
</dbReference>
<proteinExistence type="predicted"/>
<dbReference type="PROSITE" id="PS01124">
    <property type="entry name" value="HTH_ARAC_FAMILY_2"/>
    <property type="match status" value="1"/>
</dbReference>
<dbReference type="HOGENOM" id="CLU_000445_100_0_4"/>
<keyword evidence="1" id="KW-0805">Transcription regulation</keyword>
<keyword evidence="5" id="KW-1185">Reference proteome</keyword>
<dbReference type="InterPro" id="IPR009057">
    <property type="entry name" value="Homeodomain-like_sf"/>
</dbReference>
<dbReference type="InterPro" id="IPR018060">
    <property type="entry name" value="HTH_AraC"/>
</dbReference>
<reference evidence="4 5" key="4">
    <citation type="journal article" date="2010" name="Environ. Microbiol.">
        <title>The bacterial genus Collimonas: mycophagy, weathering and other adaptive solutions to life in oligotrophic soil environments.</title>
        <authorList>
            <person name="Leveau J.H."/>
            <person name="Uroz S."/>
            <person name="de Boer W."/>
        </authorList>
    </citation>
    <scope>NUCLEOTIDE SEQUENCE [LARGE SCALE GENOMIC DNA]</scope>
    <source>
        <strain evidence="4 5">Ter331</strain>
    </source>
</reference>
<reference evidence="4 5" key="3">
    <citation type="journal article" date="2008" name="FEMS Microbiol. Ecol.">
        <title>Identification and characterization of genes underlying chitinolysis in Collimonas fungivorans Ter331.</title>
        <authorList>
            <person name="Fritsche K."/>
            <person name="de Boer W."/>
            <person name="Gerards S."/>
            <person name="van den Berg M."/>
            <person name="van Veen J.A."/>
            <person name="Leveau J.H."/>
        </authorList>
    </citation>
    <scope>NUCLEOTIDE SEQUENCE [LARGE SCALE GENOMIC DNA]</scope>
    <source>
        <strain evidence="4 5">Ter331</strain>
    </source>
</reference>
<dbReference type="EMBL" id="CP002745">
    <property type="protein sequence ID" value="AEK61785.1"/>
    <property type="molecule type" value="Genomic_DNA"/>
</dbReference>
<accession>G0A8S2</accession>
<keyword evidence="2" id="KW-0804">Transcription</keyword>
<reference evidence="4 5" key="1">
    <citation type="journal article" date="2004" name="Environ. Microbiol.">
        <title>Phylogeny-function analysis of (meta)genomic libraries: screening for expression of ribosomal RNA genes by large-insert library fluorescent in situ hybridization (LIL-FISH).</title>
        <authorList>
            <person name="Leveau J.H."/>
            <person name="Gerards S."/>
            <person name="de Boer W."/>
            <person name="van Veen J.A."/>
        </authorList>
    </citation>
    <scope>NUCLEOTIDE SEQUENCE [LARGE SCALE GENOMIC DNA]</scope>
    <source>
        <strain evidence="4 5">Ter331</strain>
    </source>
</reference>
<dbReference type="Pfam" id="PF06719">
    <property type="entry name" value="AraC_N"/>
    <property type="match status" value="1"/>
</dbReference>
<evidence type="ECO:0000256" key="1">
    <source>
        <dbReference type="ARBA" id="ARBA00023015"/>
    </source>
</evidence>
<reference evidence="4 5" key="5">
    <citation type="journal article" date="2011" name="ISME J.">
        <title>Dual transcriptional profiling of a bacterial/fungal confrontation: Collimonas fungivorans versus Aspergillus niger.</title>
        <authorList>
            <person name="Mela F."/>
            <person name="Fritsche K."/>
            <person name="de Boer W."/>
            <person name="van Veen J.A."/>
            <person name="de Graaff L.H."/>
            <person name="van den Berg M."/>
            <person name="Leveau J.H."/>
        </authorList>
    </citation>
    <scope>NUCLEOTIDE SEQUENCE [LARGE SCALE GENOMIC DNA]</scope>
    <source>
        <strain evidence="4 5">Ter331</strain>
    </source>
</reference>
<organism evidence="4 5">
    <name type="scientific">Collimonas fungivorans (strain Ter331)</name>
    <dbReference type="NCBI Taxonomy" id="1005048"/>
    <lineage>
        <taxon>Bacteria</taxon>
        <taxon>Pseudomonadati</taxon>
        <taxon>Pseudomonadota</taxon>
        <taxon>Betaproteobacteria</taxon>
        <taxon>Burkholderiales</taxon>
        <taxon>Oxalobacteraceae</taxon>
        <taxon>Collimonas</taxon>
    </lineage>
</organism>
<evidence type="ECO:0000256" key="2">
    <source>
        <dbReference type="ARBA" id="ARBA00023163"/>
    </source>
</evidence>
<sequence length="335" mass="37038">MKNSRLGQTLQMHKTRLQMENSGTIKDSGADHLVSIKQLELARLIEQYTVIDGTHQTAIAPLNLVRLSQPSAPAHGLHKPALCIIAQGQKQAMLADEVYIYNSAQYLVVSVDLPVMGHVTQATPELPYLCLRLDLEPKEIGDMIMTGEVRAKKPDLPARGMFVSKANSSLLDAVLRLVQLLATPQDIPMLAPLAMREILYRLLQDEQGGMLQQIAMSDSQAQHVVKAIELIKRDYRLPLRIENLAREANMSSSSLHHHFKAVTAMTPLQYQKQLRLQEARRLLFAQIGDAATAGHLVGYESPSQFSREYNRMFGSPPARDVARLRAAGAAVGSPA</sequence>
<dbReference type="KEGG" id="cfu:CFU_1954"/>
<dbReference type="SMART" id="SM00342">
    <property type="entry name" value="HTH_ARAC"/>
    <property type="match status" value="1"/>
</dbReference>
<dbReference type="PANTHER" id="PTHR43436:SF1">
    <property type="entry name" value="TRANSCRIPTIONAL REGULATORY PROTEIN"/>
    <property type="match status" value="1"/>
</dbReference>
<dbReference type="Proteomes" id="UP000008392">
    <property type="component" value="Chromosome"/>
</dbReference>
<protein>
    <recommendedName>
        <fullName evidence="3">HTH araC/xylS-type domain-containing protein</fullName>
    </recommendedName>
</protein>
<reference evidence="4 5" key="2">
    <citation type="journal article" date="2006" name="J. Microbiol. Methods">
        <title>Genomic flank-sequencing of plasposon insertion sites for rapid identification of functional genes.</title>
        <authorList>
            <person name="Leveau J.H."/>
            <person name="Gerards S."/>
            <person name="Fritsche K."/>
            <person name="Zondag G."/>
            <person name="van Veen J.A."/>
        </authorList>
    </citation>
    <scope>NUCLEOTIDE SEQUENCE [LARGE SCALE GENOMIC DNA]</scope>
    <source>
        <strain evidence="4 5">Ter331</strain>
    </source>
</reference>